<dbReference type="SUPFAM" id="SSF100920">
    <property type="entry name" value="Heat shock protein 70kD (HSP70), peptide-binding domain"/>
    <property type="match status" value="1"/>
</dbReference>
<dbReference type="Pfam" id="PF00012">
    <property type="entry name" value="HSP70"/>
    <property type="match status" value="1"/>
</dbReference>
<gene>
    <name evidence="5" type="primary">dnaK_2</name>
    <name evidence="5" type="ORF">HAHE_28220</name>
</gene>
<proteinExistence type="inferred from homology"/>
<reference evidence="5 6" key="1">
    <citation type="submission" date="2021-06" db="EMBL/GenBank/DDBJ databases">
        <title>Complete genome of Haloferula helveola possessing various polysaccharide degrading enzymes.</title>
        <authorList>
            <person name="Takami H."/>
            <person name="Huang C."/>
            <person name="Hamasaki K."/>
        </authorList>
    </citation>
    <scope>NUCLEOTIDE SEQUENCE [LARGE SCALE GENOMIC DNA]</scope>
    <source>
        <strain evidence="5 6">CN-1</strain>
    </source>
</reference>
<organism evidence="5 6">
    <name type="scientific">Haloferula helveola</name>
    <dbReference type="NCBI Taxonomy" id="490095"/>
    <lineage>
        <taxon>Bacteria</taxon>
        <taxon>Pseudomonadati</taxon>
        <taxon>Verrucomicrobiota</taxon>
        <taxon>Verrucomicrobiia</taxon>
        <taxon>Verrucomicrobiales</taxon>
        <taxon>Verrucomicrobiaceae</taxon>
        <taxon>Haloferula</taxon>
    </lineage>
</organism>
<name>A0ABN6H8H1_9BACT</name>
<dbReference type="PROSITE" id="PS00329">
    <property type="entry name" value="HSP70_2"/>
    <property type="match status" value="1"/>
</dbReference>
<evidence type="ECO:0000313" key="5">
    <source>
        <dbReference type="EMBL" id="BCX48914.1"/>
    </source>
</evidence>
<evidence type="ECO:0000256" key="1">
    <source>
        <dbReference type="ARBA" id="ARBA00007381"/>
    </source>
</evidence>
<dbReference type="InterPro" id="IPR018181">
    <property type="entry name" value="Heat_shock_70_CS"/>
</dbReference>
<dbReference type="EMBL" id="AP024702">
    <property type="protein sequence ID" value="BCX48914.1"/>
    <property type="molecule type" value="Genomic_DNA"/>
</dbReference>
<evidence type="ECO:0000256" key="4">
    <source>
        <dbReference type="RuleBase" id="RU003322"/>
    </source>
</evidence>
<evidence type="ECO:0000256" key="3">
    <source>
        <dbReference type="ARBA" id="ARBA00022840"/>
    </source>
</evidence>
<evidence type="ECO:0000256" key="2">
    <source>
        <dbReference type="ARBA" id="ARBA00022741"/>
    </source>
</evidence>
<dbReference type="PROSITE" id="PS01036">
    <property type="entry name" value="HSP70_3"/>
    <property type="match status" value="1"/>
</dbReference>
<dbReference type="PANTHER" id="PTHR19375">
    <property type="entry name" value="HEAT SHOCK PROTEIN 70KDA"/>
    <property type="match status" value="1"/>
</dbReference>
<dbReference type="SUPFAM" id="SSF53067">
    <property type="entry name" value="Actin-like ATPase domain"/>
    <property type="match status" value="2"/>
</dbReference>
<dbReference type="InterPro" id="IPR029047">
    <property type="entry name" value="HSP70_peptide-bd_sf"/>
</dbReference>
<dbReference type="InterPro" id="IPR029048">
    <property type="entry name" value="HSP70_C_sf"/>
</dbReference>
<dbReference type="Proteomes" id="UP001374893">
    <property type="component" value="Chromosome"/>
</dbReference>
<dbReference type="InterPro" id="IPR013126">
    <property type="entry name" value="Hsp_70_fam"/>
</dbReference>
<dbReference type="PRINTS" id="PR00301">
    <property type="entry name" value="HEATSHOCK70"/>
</dbReference>
<dbReference type="Gene3D" id="3.30.420.40">
    <property type="match status" value="2"/>
</dbReference>
<keyword evidence="2 4" id="KW-0547">Nucleotide-binding</keyword>
<dbReference type="Gene3D" id="1.20.1270.10">
    <property type="match status" value="1"/>
</dbReference>
<keyword evidence="6" id="KW-1185">Reference proteome</keyword>
<dbReference type="SUPFAM" id="SSF100934">
    <property type="entry name" value="Heat shock protein 70kD (HSP70), C-terminal subdomain"/>
    <property type="match status" value="1"/>
</dbReference>
<dbReference type="Gene3D" id="3.90.640.10">
    <property type="entry name" value="Actin, Chain A, domain 4"/>
    <property type="match status" value="1"/>
</dbReference>
<dbReference type="PROSITE" id="PS00297">
    <property type="entry name" value="HSP70_1"/>
    <property type="match status" value="1"/>
</dbReference>
<dbReference type="Gene3D" id="2.60.34.10">
    <property type="entry name" value="Substrate Binding Domain Of DNAk, Chain A, domain 1"/>
    <property type="match status" value="1"/>
</dbReference>
<comment type="similarity">
    <text evidence="1 4">Belongs to the heat shock protein 70 family.</text>
</comment>
<sequence length="605" mass="65173">MRLGIPVGARQSGAVEEVIVGIDLGTTHSAVGVVDSGFPILLANEDGRRVIPSAVWFGASGEVEVGEKALRRRGVTPVVTSVKRLMGRRSGEVDDFPLPLDEGDGLRVLGRTPEEVSAEILKELKRVASWRLDREVHKAVITVPAYFNDAQRSATKKAGELAGLEVVRILNEPTAAALAYGLERLGESSRAAVYDLGGGTFDLSVLEMRDGVFEVLSTCGDTRLGGDDLDRALLDWVVGKSGAEFSDPMMRERALTEAERVKRQLSDREVESFRLPFAGEAGGVECEVTRGDLERLAKPLIERSIACCRRALADADLRKEDLDAVVLVGGSTRIPAVRAAVAEFFGREPDLSQHPDEAIALGAAIQAGVLSGAMRKVVLLDVTPLSLGIETFGGLMNVLIPRNSTIPTKAGEMFTNAVAGQRSMSIRVLQGEREMARDNWKLGDFAVEFEPAEKGRARVGVQFSIDENGILQVLARDTATGKDVVVEIRDAAVDVEDEKVEAMVSESIEHAFDDMAERVFTEARLKAEELLPAVASVLDQGAGLVDETEAASIRAAEAEVRAAIEEQDANRLKAAVEVLDKATEGVAAKLVERAMEEALARRMEE</sequence>
<accession>A0ABN6H8H1</accession>
<protein>
    <submittedName>
        <fullName evidence="5">Chaperone protein DnaK</fullName>
    </submittedName>
</protein>
<evidence type="ECO:0000313" key="6">
    <source>
        <dbReference type="Proteomes" id="UP001374893"/>
    </source>
</evidence>
<dbReference type="InterPro" id="IPR043129">
    <property type="entry name" value="ATPase_NBD"/>
</dbReference>
<keyword evidence="3 4" id="KW-0067">ATP-binding</keyword>